<evidence type="ECO:0000313" key="1">
    <source>
        <dbReference type="EMBL" id="OAD20216.1"/>
    </source>
</evidence>
<sequence length="129" mass="15231">MCKQKRTTSKQISWHRLLGLMLMDIFKDSNFRVEMEKDLTFQEQYLDIIKKSEGQPLKELPIGFPNLSNYNLLTYKSIQEPLSAWTLDELIGYYTMYRKHLSPSQKVTAIKLRANTQVCPYKIPRFHGL</sequence>
<dbReference type="EMBL" id="LUTY01002513">
    <property type="protein sequence ID" value="OAD20216.1"/>
    <property type="molecule type" value="Genomic_DNA"/>
</dbReference>
<gene>
    <name evidence="1" type="ORF">THIOM_004096</name>
</gene>
<proteinExistence type="predicted"/>
<keyword evidence="2" id="KW-1185">Reference proteome</keyword>
<name>A0A0A6NY31_9GAMM</name>
<evidence type="ECO:0000313" key="2">
    <source>
        <dbReference type="Proteomes" id="UP000076962"/>
    </source>
</evidence>
<protein>
    <submittedName>
        <fullName evidence="1">Uncharacterized protein</fullName>
    </submittedName>
</protein>
<organism evidence="1 2">
    <name type="scientific">Candidatus Thiomargarita nelsonii</name>
    <dbReference type="NCBI Taxonomy" id="1003181"/>
    <lineage>
        <taxon>Bacteria</taxon>
        <taxon>Pseudomonadati</taxon>
        <taxon>Pseudomonadota</taxon>
        <taxon>Gammaproteobacteria</taxon>
        <taxon>Thiotrichales</taxon>
        <taxon>Thiotrichaceae</taxon>
        <taxon>Thiomargarita</taxon>
    </lineage>
</organism>
<dbReference type="Proteomes" id="UP000076962">
    <property type="component" value="Unassembled WGS sequence"/>
</dbReference>
<reference evidence="1 2" key="1">
    <citation type="submission" date="2016-05" db="EMBL/GenBank/DDBJ databases">
        <title>Single-cell genome of chain-forming Candidatus Thiomargarita nelsonii and comparison to other large sulfur-oxidizing bacteria.</title>
        <authorList>
            <person name="Winkel M."/>
            <person name="Salman V."/>
            <person name="Woyke T."/>
            <person name="Schulz-Vogt H."/>
            <person name="Richter M."/>
            <person name="Flood B."/>
            <person name="Bailey J."/>
            <person name="Amann R."/>
            <person name="Mussmann M."/>
        </authorList>
    </citation>
    <scope>NUCLEOTIDE SEQUENCE [LARGE SCALE GENOMIC DNA]</scope>
    <source>
        <strain evidence="1 2">THI036</strain>
    </source>
</reference>
<accession>A0A0A6NY31</accession>
<dbReference type="AlphaFoldDB" id="A0A0A6NY31"/>
<comment type="caution">
    <text evidence="1">The sequence shown here is derived from an EMBL/GenBank/DDBJ whole genome shotgun (WGS) entry which is preliminary data.</text>
</comment>